<dbReference type="PROSITE" id="PS51257">
    <property type="entry name" value="PROKAR_LIPOPROTEIN"/>
    <property type="match status" value="1"/>
</dbReference>
<dbReference type="RefSeq" id="WP_089731204.1">
    <property type="nucleotide sequence ID" value="NZ_FNIA01000001.1"/>
</dbReference>
<dbReference type="Proteomes" id="UP000199370">
    <property type="component" value="Unassembled WGS sequence"/>
</dbReference>
<gene>
    <name evidence="2" type="ORF">SAMN05192554_101246</name>
</gene>
<evidence type="ECO:0000313" key="3">
    <source>
        <dbReference type="Proteomes" id="UP000199370"/>
    </source>
</evidence>
<organism evidence="2 3">
    <name type="scientific">Haloarchaeobius iranensis</name>
    <dbReference type="NCBI Taxonomy" id="996166"/>
    <lineage>
        <taxon>Archaea</taxon>
        <taxon>Methanobacteriati</taxon>
        <taxon>Methanobacteriota</taxon>
        <taxon>Stenosarchaea group</taxon>
        <taxon>Halobacteria</taxon>
        <taxon>Halobacteriales</taxon>
        <taxon>Halorubellaceae</taxon>
        <taxon>Haloarchaeobius</taxon>
    </lineage>
</organism>
<proteinExistence type="predicted"/>
<accession>A0A1G9SKV6</accession>
<dbReference type="OrthoDB" id="383359at2157"/>
<evidence type="ECO:0000313" key="2">
    <source>
        <dbReference type="EMBL" id="SDM36124.1"/>
    </source>
</evidence>
<dbReference type="AlphaFoldDB" id="A0A1G9SKV6"/>
<sequence>MPWRALPFVVLLVTAGCLGGVGSETTTGTADEPAQVTYPEPPASVSNESATEFASAYERALATERARNVSSGEVQDVDVSVTDVSVHSNTDEGVLVHVEYMVGVRVEERSGAVTVSDTRYTANYYVTNETVRRAATTGIARTGPNPRTNGTTVASSRSALRLDTTYHIGPPLCPRFRR</sequence>
<protein>
    <submittedName>
        <fullName evidence="2">Uncharacterized protein</fullName>
    </submittedName>
</protein>
<evidence type="ECO:0000256" key="1">
    <source>
        <dbReference type="SAM" id="MobiDB-lite"/>
    </source>
</evidence>
<dbReference type="EMBL" id="FNIA01000001">
    <property type="protein sequence ID" value="SDM36124.1"/>
    <property type="molecule type" value="Genomic_DNA"/>
</dbReference>
<keyword evidence="3" id="KW-1185">Reference proteome</keyword>
<feature type="region of interest" description="Disordered" evidence="1">
    <location>
        <begin position="24"/>
        <end position="50"/>
    </location>
</feature>
<dbReference type="STRING" id="996166.SAMN05192554_101246"/>
<reference evidence="2 3" key="1">
    <citation type="submission" date="2016-10" db="EMBL/GenBank/DDBJ databases">
        <authorList>
            <person name="de Groot N.N."/>
        </authorList>
    </citation>
    <scope>NUCLEOTIDE SEQUENCE [LARGE SCALE GENOMIC DNA]</scope>
    <source>
        <strain evidence="3">EB21,IBRC-M 10013,KCTC 4048</strain>
    </source>
</reference>
<name>A0A1G9SKV6_9EURY</name>